<feature type="compositionally biased region" description="Low complexity" evidence="1">
    <location>
        <begin position="530"/>
        <end position="547"/>
    </location>
</feature>
<evidence type="ECO:0000256" key="1">
    <source>
        <dbReference type="SAM" id="MobiDB-lite"/>
    </source>
</evidence>
<dbReference type="AlphaFoldDB" id="A0A7S4B853"/>
<keyword evidence="2" id="KW-1133">Transmembrane helix</keyword>
<feature type="region of interest" description="Disordered" evidence="1">
    <location>
        <begin position="367"/>
        <end position="402"/>
    </location>
</feature>
<dbReference type="PROSITE" id="PS50096">
    <property type="entry name" value="IQ"/>
    <property type="match status" value="1"/>
</dbReference>
<dbReference type="EMBL" id="HBIZ01015941">
    <property type="protein sequence ID" value="CAE0757277.1"/>
    <property type="molecule type" value="Transcribed_RNA"/>
</dbReference>
<evidence type="ECO:0000313" key="3">
    <source>
        <dbReference type="EMBL" id="CAE0757277.1"/>
    </source>
</evidence>
<sequence>MLYADKEALKTDIAVQILRVREKELGYYVQNLNTVSTQATLLAGFTFTFLSNLDFVEPEEGYLSADALRKLGLDGVDETDAGALSWNWSVWLKQLLQVSFICVSYSCLFINLWCTHQCVVNSILGPGLALRGPSGSVHRAVSTLMKQCGFVFELFELGVLTFGLSLMLYGVIYFGVVAWFPATIISCLLARATYKSIQKVILQLWLDEKDVVSGSFLSDHRKQRSPAGCGSSAERPRRIRPNKIKELMSSGGRCTQAGEAIRRAWPWQRRAERAEAPTRPVHRASDGMAADDEALFLILNNQKIDDAAVKLQKNFRAIRARRHSAELRRQSEMINDELSSPFRTFTSPMAWAHERGGAQAQCRAETVRLGSSPPGSRKGPSDATCASAPQDPNGSLGSKSASPIKRCVQTAKGAVELTTACSKSTLRHLSHGKGSPRGADEAKKNAGLVLPSATQKSPPSSVQASSEWPSGLSSDDGNNSCWYSFSASSIEPKSLAASSTAARSTAAYKALRIPAATSPRSVLRHSQNAPQPQRQSQLQPQQPRLQQPLPPSREGGRAQPEPQPRSHPPQRIRASANLEDAEDCLSQLALFISTLFFPSTELNRPSTRRLEDASTNVSSTLAAASPPRRSACAPAATPTVTFAPRIVDASWRRRSRNALEAVDEDTRRNSASPPQRRMSLVGTFLHRVPL</sequence>
<protein>
    <submittedName>
        <fullName evidence="3">Uncharacterized protein</fullName>
    </submittedName>
</protein>
<proteinExistence type="predicted"/>
<feature type="compositionally biased region" description="Polar residues" evidence="1">
    <location>
        <begin position="518"/>
        <end position="529"/>
    </location>
</feature>
<evidence type="ECO:0000256" key="2">
    <source>
        <dbReference type="SAM" id="Phobius"/>
    </source>
</evidence>
<feature type="transmembrane region" description="Helical" evidence="2">
    <location>
        <begin position="154"/>
        <end position="180"/>
    </location>
</feature>
<gene>
    <name evidence="3" type="ORF">PCAR00345_LOCUS9871</name>
</gene>
<keyword evidence="2" id="KW-0472">Membrane</keyword>
<reference evidence="3" key="1">
    <citation type="submission" date="2021-01" db="EMBL/GenBank/DDBJ databases">
        <authorList>
            <person name="Corre E."/>
            <person name="Pelletier E."/>
            <person name="Niang G."/>
            <person name="Scheremetjew M."/>
            <person name="Finn R."/>
            <person name="Kale V."/>
            <person name="Holt S."/>
            <person name="Cochrane G."/>
            <person name="Meng A."/>
            <person name="Brown T."/>
            <person name="Cohen L."/>
        </authorList>
    </citation>
    <scope>NUCLEOTIDE SEQUENCE</scope>
    <source>
        <strain evidence="3">CCMP645</strain>
    </source>
</reference>
<feature type="compositionally biased region" description="Polar residues" evidence="1">
    <location>
        <begin position="390"/>
        <end position="401"/>
    </location>
</feature>
<organism evidence="3">
    <name type="scientific">Chrysotila carterae</name>
    <name type="common">Marine alga</name>
    <name type="synonym">Syracosphaera carterae</name>
    <dbReference type="NCBI Taxonomy" id="13221"/>
    <lineage>
        <taxon>Eukaryota</taxon>
        <taxon>Haptista</taxon>
        <taxon>Haptophyta</taxon>
        <taxon>Prymnesiophyceae</taxon>
        <taxon>Isochrysidales</taxon>
        <taxon>Isochrysidaceae</taxon>
        <taxon>Chrysotila</taxon>
    </lineage>
</organism>
<keyword evidence="2" id="KW-0812">Transmembrane</keyword>
<name>A0A7S4B853_CHRCT</name>
<feature type="region of interest" description="Disordered" evidence="1">
    <location>
        <begin position="451"/>
        <end position="475"/>
    </location>
</feature>
<accession>A0A7S4B853</accession>
<feature type="region of interest" description="Disordered" evidence="1">
    <location>
        <begin position="517"/>
        <end position="570"/>
    </location>
</feature>
<feature type="compositionally biased region" description="Polar residues" evidence="1">
    <location>
        <begin position="452"/>
        <end position="475"/>
    </location>
</feature>